<protein>
    <submittedName>
        <fullName evidence="1">Uncharacterized protein</fullName>
    </submittedName>
</protein>
<dbReference type="Proteomes" id="UP001525890">
    <property type="component" value="Unassembled WGS sequence"/>
</dbReference>
<evidence type="ECO:0000313" key="2">
    <source>
        <dbReference type="Proteomes" id="UP001525890"/>
    </source>
</evidence>
<gene>
    <name evidence="1" type="ORF">NG799_25670</name>
</gene>
<comment type="caution">
    <text evidence="1">The sequence shown here is derived from an EMBL/GenBank/DDBJ whole genome shotgun (WGS) entry which is preliminary data.</text>
</comment>
<proteinExistence type="predicted"/>
<evidence type="ECO:0000313" key="1">
    <source>
        <dbReference type="EMBL" id="MCT7969705.1"/>
    </source>
</evidence>
<name>A0ABT2N0D2_9CYAN</name>
<sequence length="82" mass="9256">MIDTDTDAKVNADGKLVLQIPLEFANQELEIVIHEVAEETTPTPEELGYPADFFEQTAGKWQGPPLGREELVECDRRIWDGE</sequence>
<keyword evidence="2" id="KW-1185">Reference proteome</keyword>
<dbReference type="RefSeq" id="WP_368009152.1">
    <property type="nucleotide sequence ID" value="NZ_JAMXFF010000057.1"/>
</dbReference>
<dbReference type="EMBL" id="JAMXFF010000057">
    <property type="protein sequence ID" value="MCT7969705.1"/>
    <property type="molecule type" value="Genomic_DNA"/>
</dbReference>
<organism evidence="1 2">
    <name type="scientific">Laspinema palackyanum D2a</name>
    <dbReference type="NCBI Taxonomy" id="2953684"/>
    <lineage>
        <taxon>Bacteria</taxon>
        <taxon>Bacillati</taxon>
        <taxon>Cyanobacteriota</taxon>
        <taxon>Cyanophyceae</taxon>
        <taxon>Oscillatoriophycideae</taxon>
        <taxon>Oscillatoriales</taxon>
        <taxon>Laspinemataceae</taxon>
        <taxon>Laspinema</taxon>
        <taxon>Laspinema palackyanum</taxon>
    </lineage>
</organism>
<accession>A0ABT2N0D2</accession>
<reference evidence="1 2" key="1">
    <citation type="journal article" date="2022" name="Front. Microbiol.">
        <title>High genomic differentiation and limited gene flow indicate recent cryptic speciation within the genus Laspinema (cyanobacteria).</title>
        <authorList>
            <person name="Stanojkovic A."/>
            <person name="Skoupy S."/>
            <person name="Skaloud P."/>
            <person name="Dvorak P."/>
        </authorList>
    </citation>
    <scope>NUCLEOTIDE SEQUENCE [LARGE SCALE GENOMIC DNA]</scope>
    <source>
        <strain evidence="1 2">D2a</strain>
    </source>
</reference>